<name>A0A916RI79_9BACT</name>
<comment type="caution">
    <text evidence="1">The sequence shown here is derived from an EMBL/GenBank/DDBJ whole genome shotgun (WGS) entry which is preliminary data.</text>
</comment>
<sequence length="115" mass="12772">MPTTAPHQNHPGPALVPLVRRPPAGFPLDGGRVNLTVRRITKNHHGRTLQMLGHAAEYLAYNRGFSERRASAADDEAISILRRLSSAVFLEYAEGARVRRPLEDFVMGCASWLLE</sequence>
<accession>A0A916RI79</accession>
<keyword evidence="2" id="KW-1185">Reference proteome</keyword>
<evidence type="ECO:0000313" key="2">
    <source>
        <dbReference type="Proteomes" id="UP000648801"/>
    </source>
</evidence>
<gene>
    <name evidence="1" type="ORF">GCM10011507_07300</name>
</gene>
<dbReference type="AlphaFoldDB" id="A0A916RI79"/>
<dbReference type="Proteomes" id="UP000648801">
    <property type="component" value="Unassembled WGS sequence"/>
</dbReference>
<reference evidence="1" key="1">
    <citation type="journal article" date="2014" name="Int. J. Syst. Evol. Microbiol.">
        <title>Complete genome sequence of Corynebacterium casei LMG S-19264T (=DSM 44701T), isolated from a smear-ripened cheese.</title>
        <authorList>
            <consortium name="US DOE Joint Genome Institute (JGI-PGF)"/>
            <person name="Walter F."/>
            <person name="Albersmeier A."/>
            <person name="Kalinowski J."/>
            <person name="Ruckert C."/>
        </authorList>
    </citation>
    <scope>NUCLEOTIDE SEQUENCE</scope>
    <source>
        <strain evidence="1">CGMCC 1.15447</strain>
    </source>
</reference>
<organism evidence="1 2">
    <name type="scientific">Edaphobacter acidisoli</name>
    <dbReference type="NCBI Taxonomy" id="2040573"/>
    <lineage>
        <taxon>Bacteria</taxon>
        <taxon>Pseudomonadati</taxon>
        <taxon>Acidobacteriota</taxon>
        <taxon>Terriglobia</taxon>
        <taxon>Terriglobales</taxon>
        <taxon>Acidobacteriaceae</taxon>
        <taxon>Edaphobacter</taxon>
    </lineage>
</organism>
<proteinExistence type="predicted"/>
<reference evidence="1" key="2">
    <citation type="submission" date="2020-09" db="EMBL/GenBank/DDBJ databases">
        <authorList>
            <person name="Sun Q."/>
            <person name="Zhou Y."/>
        </authorList>
    </citation>
    <scope>NUCLEOTIDE SEQUENCE</scope>
    <source>
        <strain evidence="1">CGMCC 1.15447</strain>
    </source>
</reference>
<dbReference type="RefSeq" id="WP_188757943.1">
    <property type="nucleotide sequence ID" value="NZ_BMJB01000001.1"/>
</dbReference>
<protein>
    <submittedName>
        <fullName evidence="1">Uncharacterized protein</fullName>
    </submittedName>
</protein>
<evidence type="ECO:0000313" key="1">
    <source>
        <dbReference type="EMBL" id="GGA58480.1"/>
    </source>
</evidence>
<dbReference type="EMBL" id="BMJB01000001">
    <property type="protein sequence ID" value="GGA58480.1"/>
    <property type="molecule type" value="Genomic_DNA"/>
</dbReference>